<keyword evidence="16" id="KW-1185">Reference proteome</keyword>
<dbReference type="GO" id="GO:0006430">
    <property type="term" value="P:lysyl-tRNA aminoacylation"/>
    <property type="evidence" value="ECO:0007669"/>
    <property type="project" value="InterPro"/>
</dbReference>
<evidence type="ECO:0000256" key="9">
    <source>
        <dbReference type="ARBA" id="ARBA00023146"/>
    </source>
</evidence>
<dbReference type="SUPFAM" id="SSF55681">
    <property type="entry name" value="Class II aaRS and biotin synthetases"/>
    <property type="match status" value="1"/>
</dbReference>
<comment type="subcellular location">
    <subcellularLocation>
        <location evidence="1">Cytoplasm</location>
    </subcellularLocation>
</comment>
<keyword evidence="9" id="KW-0030">Aminoacyl-tRNA synthetase</keyword>
<dbReference type="KEGG" id="ztr:MYCGRDRAFT_109091"/>
<evidence type="ECO:0000313" key="16">
    <source>
        <dbReference type="Proteomes" id="UP000008062"/>
    </source>
</evidence>
<evidence type="ECO:0000256" key="1">
    <source>
        <dbReference type="ARBA" id="ARBA00004496"/>
    </source>
</evidence>
<dbReference type="STRING" id="336722.F9X9K6"/>
<dbReference type="HOGENOM" id="CLU_008255_6_0_1"/>
<accession>F9X9K6</accession>
<evidence type="ECO:0000256" key="5">
    <source>
        <dbReference type="ARBA" id="ARBA00022598"/>
    </source>
</evidence>
<gene>
    <name evidence="15" type="ORF">MYCGRDRAFT_109091</name>
</gene>
<dbReference type="GO" id="GO:0005829">
    <property type="term" value="C:cytosol"/>
    <property type="evidence" value="ECO:0007669"/>
    <property type="project" value="TreeGrafter"/>
</dbReference>
<name>F9X9K6_ZYMTI</name>
<dbReference type="Gene3D" id="3.30.930.10">
    <property type="entry name" value="Bira Bifunctional Protein, Domain 2"/>
    <property type="match status" value="1"/>
</dbReference>
<keyword evidence="6" id="KW-0547">Nucleotide-binding</keyword>
<dbReference type="InterPro" id="IPR045864">
    <property type="entry name" value="aa-tRNA-synth_II/BPL/LPL"/>
</dbReference>
<dbReference type="GeneID" id="13397290"/>
<reference evidence="15 16" key="1">
    <citation type="journal article" date="2011" name="PLoS Genet.">
        <title>Finished genome of the fungal wheat pathogen Mycosphaerella graminicola reveals dispensome structure, chromosome plasticity, and stealth pathogenesis.</title>
        <authorList>
            <person name="Goodwin S.B."/>
            <person name="Ben M'barek S."/>
            <person name="Dhillon B."/>
            <person name="Wittenberg A.H.J."/>
            <person name="Crane C.F."/>
            <person name="Hane J.K."/>
            <person name="Foster A.J."/>
            <person name="Van der Lee T.A.J."/>
            <person name="Grimwood J."/>
            <person name="Aerts A."/>
            <person name="Antoniw J."/>
            <person name="Bailey A."/>
            <person name="Bluhm B."/>
            <person name="Bowler J."/>
            <person name="Bristow J."/>
            <person name="van der Burgt A."/>
            <person name="Canto-Canche B."/>
            <person name="Churchill A.C.L."/>
            <person name="Conde-Ferraez L."/>
            <person name="Cools H.J."/>
            <person name="Coutinho P.M."/>
            <person name="Csukai M."/>
            <person name="Dehal P."/>
            <person name="De Wit P."/>
            <person name="Donzelli B."/>
            <person name="van de Geest H.C."/>
            <person name="van Ham R.C.H.J."/>
            <person name="Hammond-Kosack K.E."/>
            <person name="Henrissat B."/>
            <person name="Kilian A."/>
            <person name="Kobayashi A.K."/>
            <person name="Koopmann E."/>
            <person name="Kourmpetis Y."/>
            <person name="Kuzniar A."/>
            <person name="Lindquist E."/>
            <person name="Lombard V."/>
            <person name="Maliepaard C."/>
            <person name="Martins N."/>
            <person name="Mehrabi R."/>
            <person name="Nap J.P.H."/>
            <person name="Ponomarenko A."/>
            <person name="Rudd J.J."/>
            <person name="Salamov A."/>
            <person name="Schmutz J."/>
            <person name="Schouten H.J."/>
            <person name="Shapiro H."/>
            <person name="Stergiopoulos I."/>
            <person name="Torriani S.F.F."/>
            <person name="Tu H."/>
            <person name="de Vries R.P."/>
            <person name="Waalwijk C."/>
            <person name="Ware S.B."/>
            <person name="Wiebenga A."/>
            <person name="Zwiers L.-H."/>
            <person name="Oliver R.P."/>
            <person name="Grigoriev I.V."/>
            <person name="Kema G.H.J."/>
        </authorList>
    </citation>
    <scope>NUCLEOTIDE SEQUENCE [LARGE SCALE GENOMIC DNA]</scope>
    <source>
        <strain evidence="16">CBS 115943 / IPO323</strain>
    </source>
</reference>
<evidence type="ECO:0000256" key="6">
    <source>
        <dbReference type="ARBA" id="ARBA00022741"/>
    </source>
</evidence>
<feature type="region of interest" description="Disordered" evidence="13">
    <location>
        <begin position="21"/>
        <end position="92"/>
    </location>
</feature>
<dbReference type="PANTHER" id="PTHR42918:SF9">
    <property type="entry name" value="LYSINE--TRNA LIGASE"/>
    <property type="match status" value="1"/>
</dbReference>
<evidence type="ECO:0000256" key="10">
    <source>
        <dbReference type="ARBA" id="ARBA00030563"/>
    </source>
</evidence>
<evidence type="ECO:0000256" key="4">
    <source>
        <dbReference type="ARBA" id="ARBA00022490"/>
    </source>
</evidence>
<dbReference type="Gene3D" id="2.40.50.140">
    <property type="entry name" value="Nucleic acid-binding proteins"/>
    <property type="match status" value="1"/>
</dbReference>
<evidence type="ECO:0000256" key="7">
    <source>
        <dbReference type="ARBA" id="ARBA00022840"/>
    </source>
</evidence>
<keyword evidence="7" id="KW-0067">ATP-binding</keyword>
<dbReference type="InterPro" id="IPR044136">
    <property type="entry name" value="Lys-tRNA-ligase_II_N"/>
</dbReference>
<dbReference type="RefSeq" id="XP_003853440.1">
    <property type="nucleotide sequence ID" value="XM_003853392.1"/>
</dbReference>
<dbReference type="PANTHER" id="PTHR42918">
    <property type="entry name" value="LYSYL-TRNA SYNTHETASE"/>
    <property type="match status" value="1"/>
</dbReference>
<feature type="compositionally biased region" description="Basic and acidic residues" evidence="13">
    <location>
        <begin position="39"/>
        <end position="67"/>
    </location>
</feature>
<comment type="catalytic activity">
    <reaction evidence="11">
        <text>tRNA(Lys) + L-lysine + ATP = L-lysyl-tRNA(Lys) + AMP + diphosphate</text>
        <dbReference type="Rhea" id="RHEA:20792"/>
        <dbReference type="Rhea" id="RHEA-COMP:9696"/>
        <dbReference type="Rhea" id="RHEA-COMP:9697"/>
        <dbReference type="ChEBI" id="CHEBI:30616"/>
        <dbReference type="ChEBI" id="CHEBI:32551"/>
        <dbReference type="ChEBI" id="CHEBI:33019"/>
        <dbReference type="ChEBI" id="CHEBI:78442"/>
        <dbReference type="ChEBI" id="CHEBI:78529"/>
        <dbReference type="ChEBI" id="CHEBI:456215"/>
        <dbReference type="EC" id="6.1.1.6"/>
    </reaction>
</comment>
<dbReference type="InterPro" id="IPR006195">
    <property type="entry name" value="aa-tRNA-synth_II"/>
</dbReference>
<comment type="similarity">
    <text evidence="2">Belongs to the class-II aminoacyl-tRNA synthetase family.</text>
</comment>
<dbReference type="HAMAP" id="MF_00252">
    <property type="entry name" value="Lys_tRNA_synth_class2"/>
    <property type="match status" value="1"/>
</dbReference>
<dbReference type="AlphaFoldDB" id="F9X9K6"/>
<dbReference type="SUPFAM" id="SSF50249">
    <property type="entry name" value="Nucleic acid-binding proteins"/>
    <property type="match status" value="1"/>
</dbReference>
<evidence type="ECO:0000256" key="13">
    <source>
        <dbReference type="SAM" id="MobiDB-lite"/>
    </source>
</evidence>
<proteinExistence type="inferred from homology"/>
<dbReference type="InterPro" id="IPR004364">
    <property type="entry name" value="Aa-tRNA-synt_II"/>
</dbReference>
<evidence type="ECO:0000259" key="14">
    <source>
        <dbReference type="PROSITE" id="PS50862"/>
    </source>
</evidence>
<keyword evidence="8" id="KW-0648">Protein biosynthesis</keyword>
<dbReference type="PROSITE" id="PS50862">
    <property type="entry name" value="AA_TRNA_LIGASE_II"/>
    <property type="match status" value="1"/>
</dbReference>
<dbReference type="Proteomes" id="UP000008062">
    <property type="component" value="Chromosome 4"/>
</dbReference>
<dbReference type="FunCoup" id="F9X9K6">
    <property type="interactions" value="1177"/>
</dbReference>
<evidence type="ECO:0000256" key="3">
    <source>
        <dbReference type="ARBA" id="ARBA00013166"/>
    </source>
</evidence>
<sequence length="625" mass="71323">MAAEQVADTVKDAVNNVAEKVSQLTTSEPAPNLVLDEVTGEKVSKSEFKKRQKQREKDVKKAEKEATRQPPPQAKRKAGSAEEDEAKLNPNQYFEIRSRAVKRMKETNSPNPYPHKFHVTYDLANFEKEFGHLKKGEFIKEKVMSIGCRIYNIRVAGDNLRFYEVSVNGAEIQIMAQNFENTSEVPFADQHEILRRGDIIGVTGYPGRTNPKREDNPGELSIFAQNVVLLAPCLHQIPSEHYGFKDLEERYRNRHLDLIMNKSTVQTFKARSNIVKFIRNYFDNNGFYEVETPILLKSAGGATAEPFYTEHNDLKMTLALRIATELPLKQLVIGGIHKVYEIGRQFRNEGIDLTHNPEFTTCEYYEAFADVYDVMDRTEELVEAMVTEVTGGLQTKFTTQTGEVYDVNWAKPWKRVEMMPALEEACGEKFPPGDQLHTDETNQFLRRILKKVNVECTPPLTNARMIDKLVGEFIEEKCINPTFITGHPQMMSPLAKYHRTNTGLCERFEAFVCKKEIVNAYTELNDPFDQRLRFEEQARQKAQGDAEAQPLDQGFLTAMEYGLPPTGGWGMGIDRMTMFLTNNYSIKEVLTFPFMKDQDLAPKPKAAEVTGVEPMPEEGIRRQKA</sequence>
<organism evidence="15 16">
    <name type="scientific">Zymoseptoria tritici (strain CBS 115943 / IPO323)</name>
    <name type="common">Speckled leaf blotch fungus</name>
    <name type="synonym">Septoria tritici</name>
    <dbReference type="NCBI Taxonomy" id="336722"/>
    <lineage>
        <taxon>Eukaryota</taxon>
        <taxon>Fungi</taxon>
        <taxon>Dikarya</taxon>
        <taxon>Ascomycota</taxon>
        <taxon>Pezizomycotina</taxon>
        <taxon>Dothideomycetes</taxon>
        <taxon>Dothideomycetidae</taxon>
        <taxon>Mycosphaerellales</taxon>
        <taxon>Mycosphaerellaceae</taxon>
        <taxon>Zymoseptoria</taxon>
    </lineage>
</organism>
<dbReference type="FunFam" id="2.40.50.140:FF:000050">
    <property type="entry name" value="Lysine--tRNA ligase"/>
    <property type="match status" value="1"/>
</dbReference>
<dbReference type="CDD" id="cd00775">
    <property type="entry name" value="LysRS_core"/>
    <property type="match status" value="1"/>
</dbReference>
<dbReference type="EC" id="6.1.1.6" evidence="3"/>
<protein>
    <recommendedName>
        <fullName evidence="12">Probable lysine--tRNA ligase, cytoplasmic</fullName>
        <ecNumber evidence="3">6.1.1.6</ecNumber>
    </recommendedName>
    <alternativeName>
        <fullName evidence="10">Lysyl-tRNA synthetase</fullName>
    </alternativeName>
</protein>
<dbReference type="NCBIfam" id="TIGR00499">
    <property type="entry name" value="lysS_bact"/>
    <property type="match status" value="1"/>
</dbReference>
<dbReference type="PIRSF" id="PIRSF039101">
    <property type="entry name" value="LysRS2"/>
    <property type="match status" value="1"/>
</dbReference>
<dbReference type="InParanoid" id="F9X9K6"/>
<dbReference type="NCBIfam" id="NF001756">
    <property type="entry name" value="PRK00484.1"/>
    <property type="match status" value="1"/>
</dbReference>
<dbReference type="GO" id="GO:0005524">
    <property type="term" value="F:ATP binding"/>
    <property type="evidence" value="ECO:0007669"/>
    <property type="project" value="UniProtKB-KW"/>
</dbReference>
<dbReference type="EMBL" id="CM001199">
    <property type="protein sequence ID" value="EGP88416.1"/>
    <property type="molecule type" value="Genomic_DNA"/>
</dbReference>
<dbReference type="GO" id="GO:0004824">
    <property type="term" value="F:lysine-tRNA ligase activity"/>
    <property type="evidence" value="ECO:0007669"/>
    <property type="project" value="UniProtKB-EC"/>
</dbReference>
<evidence type="ECO:0000256" key="12">
    <source>
        <dbReference type="ARBA" id="ARBA00067316"/>
    </source>
</evidence>
<feature type="domain" description="Aminoacyl-transfer RNA synthetases class-II family profile" evidence="14">
    <location>
        <begin position="268"/>
        <end position="593"/>
    </location>
</feature>
<evidence type="ECO:0000256" key="11">
    <source>
        <dbReference type="ARBA" id="ARBA00048573"/>
    </source>
</evidence>
<dbReference type="InterPro" id="IPR012340">
    <property type="entry name" value="NA-bd_OB-fold"/>
</dbReference>
<dbReference type="InterPro" id="IPR002313">
    <property type="entry name" value="Lys-tRNA-ligase_II"/>
</dbReference>
<dbReference type="CDD" id="cd04322">
    <property type="entry name" value="LysRS_N"/>
    <property type="match status" value="1"/>
</dbReference>
<keyword evidence="5" id="KW-0436">Ligase</keyword>
<dbReference type="GO" id="GO:0000049">
    <property type="term" value="F:tRNA binding"/>
    <property type="evidence" value="ECO:0007669"/>
    <property type="project" value="TreeGrafter"/>
</dbReference>
<dbReference type="eggNOG" id="KOG1885">
    <property type="taxonomic scope" value="Eukaryota"/>
</dbReference>
<evidence type="ECO:0000256" key="2">
    <source>
        <dbReference type="ARBA" id="ARBA00008226"/>
    </source>
</evidence>
<evidence type="ECO:0000313" key="15">
    <source>
        <dbReference type="EMBL" id="EGP88416.1"/>
    </source>
</evidence>
<dbReference type="OrthoDB" id="21243at2759"/>
<dbReference type="FunFam" id="3.30.930.10:FF:000238">
    <property type="entry name" value="Lysine--tRNA ligase"/>
    <property type="match status" value="1"/>
</dbReference>
<dbReference type="PRINTS" id="PR00982">
    <property type="entry name" value="TRNASYNTHLYS"/>
</dbReference>
<dbReference type="Pfam" id="PF00152">
    <property type="entry name" value="tRNA-synt_2"/>
    <property type="match status" value="1"/>
</dbReference>
<dbReference type="OMA" id="DFRNEGM"/>
<dbReference type="InterPro" id="IPR018149">
    <property type="entry name" value="Lys-tRNA-synth_II_C"/>
</dbReference>
<feature type="region of interest" description="Disordered" evidence="13">
    <location>
        <begin position="605"/>
        <end position="625"/>
    </location>
</feature>
<evidence type="ECO:0000256" key="8">
    <source>
        <dbReference type="ARBA" id="ARBA00022917"/>
    </source>
</evidence>
<dbReference type="InterPro" id="IPR034762">
    <property type="entry name" value="Lys-tRNA-ligase_II_bac/euk"/>
</dbReference>
<keyword evidence="4" id="KW-0963">Cytoplasm</keyword>